<dbReference type="Proteomes" id="UP000009170">
    <property type="component" value="Unassembled WGS sequence"/>
</dbReference>
<organism evidence="2 3">
    <name type="scientific">Ostreococcus tauri</name>
    <name type="common">Marine green alga</name>
    <dbReference type="NCBI Taxonomy" id="70448"/>
    <lineage>
        <taxon>Eukaryota</taxon>
        <taxon>Viridiplantae</taxon>
        <taxon>Chlorophyta</taxon>
        <taxon>Mamiellophyceae</taxon>
        <taxon>Mamiellales</taxon>
        <taxon>Bathycoccaceae</taxon>
        <taxon>Ostreococcus</taxon>
    </lineage>
</organism>
<evidence type="ECO:0000313" key="3">
    <source>
        <dbReference type="Proteomes" id="UP000009170"/>
    </source>
</evidence>
<feature type="compositionally biased region" description="Basic and acidic residues" evidence="1">
    <location>
        <begin position="93"/>
        <end position="104"/>
    </location>
</feature>
<comment type="caution">
    <text evidence="2">The sequence shown here is derived from an EMBL/GenBank/DDBJ whole genome shotgun (WGS) entry which is preliminary data.</text>
</comment>
<feature type="compositionally biased region" description="Basic and acidic residues" evidence="1">
    <location>
        <begin position="119"/>
        <end position="130"/>
    </location>
</feature>
<sequence length="236" mass="26211">MTTIEADAEANAMRWRARARAMRAHAAAARERLRASCHQLGHQQNARENDRATRAWALNDVAATARTIINDASTRERRSAVEAELTRARERLEAAERARERDETNADATTPTPTKRASPRKEILETRSPDWEVSCELSPLTAEEMTPPRADAELDEDEAASEKHDENDAPVDPNARPPRPPSRGGLEMLAADDSWIQAFERAEMMRSALPLHVRPGKGFVCPFTGDIVEQAPSTEA</sequence>
<evidence type="ECO:0000256" key="1">
    <source>
        <dbReference type="SAM" id="MobiDB-lite"/>
    </source>
</evidence>
<keyword evidence="3" id="KW-1185">Reference proteome</keyword>
<reference evidence="3" key="1">
    <citation type="journal article" date="2006" name="Proc. Natl. Acad. Sci. U.S.A.">
        <title>Genome analysis of the smallest free-living eukaryote Ostreococcus tauri unveils many unique features.</title>
        <authorList>
            <person name="Derelle E."/>
            <person name="Ferraz C."/>
            <person name="Rombauts S."/>
            <person name="Rouze P."/>
            <person name="Worden A.Z."/>
            <person name="Robbens S."/>
            <person name="Partensky F."/>
            <person name="Degroeve S."/>
            <person name="Echeynie S."/>
            <person name="Cooke R."/>
            <person name="Saeys Y."/>
            <person name="Wuyts J."/>
            <person name="Jabbari K."/>
            <person name="Bowler C."/>
            <person name="Panaud O."/>
            <person name="Piegu B."/>
            <person name="Ball S.G."/>
            <person name="Ral J.-P."/>
            <person name="Bouget F.-Y."/>
            <person name="Piganeau G."/>
            <person name="De Baets B."/>
            <person name="Picard A."/>
            <person name="Delseny M."/>
            <person name="Demaille J."/>
            <person name="Van de Peer Y."/>
            <person name="Moreau H."/>
        </authorList>
    </citation>
    <scope>NUCLEOTIDE SEQUENCE [LARGE SCALE GENOMIC DNA]</scope>
    <source>
        <strain evidence="3">OTTH 0595 / CCAP 157/2 / RCC745</strain>
    </source>
</reference>
<evidence type="ECO:0000313" key="2">
    <source>
        <dbReference type="EMBL" id="CEF96507.1"/>
    </source>
</evidence>
<dbReference type="InParanoid" id="A0A090M1U5"/>
<dbReference type="OrthoDB" id="10644444at2759"/>
<name>A0A090M1U5_OSTTA</name>
<dbReference type="EMBL" id="CAID01000001">
    <property type="protein sequence ID" value="CEF96507.1"/>
    <property type="molecule type" value="Genomic_DNA"/>
</dbReference>
<dbReference type="GeneID" id="34945480"/>
<dbReference type="KEGG" id="ota:OT_ostta01g00600"/>
<feature type="region of interest" description="Disordered" evidence="1">
    <location>
        <begin position="93"/>
        <end position="186"/>
    </location>
</feature>
<dbReference type="AlphaFoldDB" id="A0A090M1U5"/>
<protein>
    <submittedName>
        <fullName evidence="2">Unnamed product</fullName>
    </submittedName>
</protein>
<accession>A0A090M1U5</accession>
<proteinExistence type="predicted"/>
<reference evidence="2 3" key="2">
    <citation type="journal article" date="2014" name="BMC Genomics">
        <title>An improved genome of the model marine alga Ostreococcus tauri unfolds by assessing Illumina de novo assemblies.</title>
        <authorList>
            <person name="Blanc-Mathieu R."/>
            <person name="Verhelst B."/>
            <person name="Derelle E."/>
            <person name="Rombauts S."/>
            <person name="Bouget F.Y."/>
            <person name="Carre I."/>
            <person name="Chateau A."/>
            <person name="Eyre-Walker A."/>
            <person name="Grimsley N."/>
            <person name="Moreau H."/>
            <person name="Piegu B."/>
            <person name="Rivals E."/>
            <person name="Schackwitz W."/>
            <person name="Van de Peer Y."/>
            <person name="Piganeau G."/>
        </authorList>
    </citation>
    <scope>NUCLEOTIDE SEQUENCE [LARGE SCALE GENOMIC DNA]</scope>
    <source>
        <strain evidence="3">OTTH 0595 / CCAP 157/2 / RCC745</strain>
    </source>
</reference>
<gene>
    <name evidence="2" type="ORF">OT_ostta01g00600</name>
</gene>
<dbReference type="RefSeq" id="XP_022838133.1">
    <property type="nucleotide sequence ID" value="XM_022985234.1"/>
</dbReference>